<protein>
    <submittedName>
        <fullName evidence="1">Transmembrane transcriptional regulator (Anti-sigma factor RsiW)</fullName>
    </submittedName>
</protein>
<sequence>MNEQPDTVREEDLQAYVDGTLAGERRAQVEAWLERNPAEAARVGDYFALNGMLRDRYDRVLDEPVPSRLRIERKRRWRDAVNWPRFAMQAGGLAAALALGIGLGAGFNGMRDTVVAQRGDPAVRVASMDADNVRMFARQSALAHVVYAPDVVRPVEVGADREHEMPSWLSRQLGTSMPAPVLTSVGLELMGGRMLPGKDGPVAQYMYRDRGGMRVTLCISHRKAPSDVTAFQLYKDGPVNVFYWIDGDFGYSVSGGIDSAKLLAIAESVYTQLAPGGAKPTSGPAPHG</sequence>
<organism evidence="1 2">
    <name type="scientific">Paraburkholderia caballeronis</name>
    <dbReference type="NCBI Taxonomy" id="416943"/>
    <lineage>
        <taxon>Bacteria</taxon>
        <taxon>Pseudomonadati</taxon>
        <taxon>Pseudomonadota</taxon>
        <taxon>Betaproteobacteria</taxon>
        <taxon>Burkholderiales</taxon>
        <taxon>Burkholderiaceae</taxon>
        <taxon>Paraburkholderia</taxon>
    </lineage>
</organism>
<dbReference type="OrthoDB" id="9152892at2"/>
<dbReference type="EMBL" id="FOAJ01000008">
    <property type="protein sequence ID" value="SEL49536.1"/>
    <property type="molecule type" value="Genomic_DNA"/>
</dbReference>
<dbReference type="STRING" id="416943.SAMN05445871_4475"/>
<proteinExistence type="predicted"/>
<dbReference type="InterPro" id="IPR041916">
    <property type="entry name" value="Anti_sigma_zinc_sf"/>
</dbReference>
<dbReference type="AlphaFoldDB" id="A0A1H7QNJ7"/>
<name>A0A1H7QNJ7_9BURK</name>
<dbReference type="Proteomes" id="UP000199120">
    <property type="component" value="Unassembled WGS sequence"/>
</dbReference>
<gene>
    <name evidence="1" type="ORF">SAMN05192542_108217</name>
</gene>
<dbReference type="Gene3D" id="1.10.10.1320">
    <property type="entry name" value="Anti-sigma factor, zinc-finger domain"/>
    <property type="match status" value="1"/>
</dbReference>
<dbReference type="RefSeq" id="WP_090548848.1">
    <property type="nucleotide sequence ID" value="NZ_FNSR01000002.1"/>
</dbReference>
<evidence type="ECO:0000313" key="1">
    <source>
        <dbReference type="EMBL" id="SEL49536.1"/>
    </source>
</evidence>
<keyword evidence="1" id="KW-0812">Transmembrane</keyword>
<accession>A0A1H7QNJ7</accession>
<reference evidence="2" key="1">
    <citation type="submission" date="2016-10" db="EMBL/GenBank/DDBJ databases">
        <authorList>
            <person name="Varghese N."/>
            <person name="Submissions S."/>
        </authorList>
    </citation>
    <scope>NUCLEOTIDE SEQUENCE [LARGE SCALE GENOMIC DNA]</scope>
    <source>
        <strain evidence="2">LMG 26416</strain>
    </source>
</reference>
<keyword evidence="1" id="KW-0472">Membrane</keyword>
<keyword evidence="2" id="KW-1185">Reference proteome</keyword>
<evidence type="ECO:0000313" key="2">
    <source>
        <dbReference type="Proteomes" id="UP000199120"/>
    </source>
</evidence>